<protein>
    <submittedName>
        <fullName evidence="1">Uncharacterized protein</fullName>
    </submittedName>
</protein>
<dbReference type="Proteomes" id="UP000808349">
    <property type="component" value="Unassembled WGS sequence"/>
</dbReference>
<comment type="caution">
    <text evidence="1">The sequence shown here is derived from an EMBL/GenBank/DDBJ whole genome shotgun (WGS) entry which is preliminary data.</text>
</comment>
<evidence type="ECO:0000313" key="2">
    <source>
        <dbReference type="Proteomes" id="UP000808349"/>
    </source>
</evidence>
<proteinExistence type="predicted"/>
<dbReference type="EMBL" id="JADKFW010000013">
    <property type="protein sequence ID" value="MBK9718829.1"/>
    <property type="molecule type" value="Genomic_DNA"/>
</dbReference>
<accession>A0A9D7SBD7</accession>
<dbReference type="AlphaFoldDB" id="A0A9D7SBD7"/>
<reference evidence="1 2" key="1">
    <citation type="submission" date="2020-10" db="EMBL/GenBank/DDBJ databases">
        <title>Connecting structure to function with the recovery of over 1000 high-quality activated sludge metagenome-assembled genomes encoding full-length rRNA genes using long-read sequencing.</title>
        <authorList>
            <person name="Singleton C.M."/>
            <person name="Petriglieri F."/>
            <person name="Kristensen J.M."/>
            <person name="Kirkegaard R.H."/>
            <person name="Michaelsen T.Y."/>
            <person name="Andersen M.H."/>
            <person name="Karst S.M."/>
            <person name="Dueholm M.S."/>
            <person name="Nielsen P.H."/>
            <person name="Albertsen M."/>
        </authorList>
    </citation>
    <scope>NUCLEOTIDE SEQUENCE [LARGE SCALE GENOMIC DNA]</scope>
    <source>
        <strain evidence="1">Ribe_18-Q3-R11-54_BAT3C.373</strain>
    </source>
</reference>
<evidence type="ECO:0000313" key="1">
    <source>
        <dbReference type="EMBL" id="MBK9718829.1"/>
    </source>
</evidence>
<sequence length="94" mass="10766">MKNISNKINTIFSLITENDEKLQILRDLAEHNEDYTKLNLGLTEWLNNVDVKVLAKIVIELGPLHDSLDILKAALNENLKKPNENTFYSKNEST</sequence>
<organism evidence="1 2">
    <name type="scientific">Candidatus Defluviibacterium haderslevense</name>
    <dbReference type="NCBI Taxonomy" id="2981993"/>
    <lineage>
        <taxon>Bacteria</taxon>
        <taxon>Pseudomonadati</taxon>
        <taxon>Bacteroidota</taxon>
        <taxon>Saprospiria</taxon>
        <taxon>Saprospirales</taxon>
        <taxon>Saprospiraceae</taxon>
        <taxon>Candidatus Defluviibacterium</taxon>
    </lineage>
</organism>
<gene>
    <name evidence="1" type="ORF">IPO85_15195</name>
</gene>
<name>A0A9D7SBD7_9BACT</name>